<dbReference type="GO" id="GO:0016987">
    <property type="term" value="F:sigma factor activity"/>
    <property type="evidence" value="ECO:0007669"/>
    <property type="project" value="UniProtKB-KW"/>
</dbReference>
<dbReference type="PANTHER" id="PTHR43133:SF46">
    <property type="entry name" value="RNA POLYMERASE SIGMA-70 FACTOR ECF SUBFAMILY"/>
    <property type="match status" value="1"/>
</dbReference>
<dbReference type="InterPro" id="IPR036388">
    <property type="entry name" value="WH-like_DNA-bd_sf"/>
</dbReference>
<dbReference type="CDD" id="cd06171">
    <property type="entry name" value="Sigma70_r4"/>
    <property type="match status" value="1"/>
</dbReference>
<reference evidence="7 10" key="3">
    <citation type="submission" date="2018-03" db="EMBL/GenBank/DDBJ databases">
        <title>Genomic Encyclopedia of Archaeal and Bacterial Type Strains, Phase II (KMG-II): from individual species to whole genera.</title>
        <authorList>
            <person name="Goeker M."/>
        </authorList>
    </citation>
    <scope>NUCLEOTIDE SEQUENCE [LARGE SCALE GENOMIC DNA]</scope>
    <source>
        <strain evidence="7 10">DSM 17797</strain>
    </source>
</reference>
<evidence type="ECO:0000256" key="3">
    <source>
        <dbReference type="ARBA" id="ARBA00023082"/>
    </source>
</evidence>
<evidence type="ECO:0000256" key="2">
    <source>
        <dbReference type="ARBA" id="ARBA00023015"/>
    </source>
</evidence>
<dbReference type="EMBL" id="PVUB01000001">
    <property type="protein sequence ID" value="PRZ28255.1"/>
    <property type="molecule type" value="Genomic_DNA"/>
</dbReference>
<dbReference type="RefSeq" id="WP_072939439.1">
    <property type="nucleotide sequence ID" value="NZ_FQWO01000001.1"/>
</dbReference>
<dbReference type="Proteomes" id="UP000184384">
    <property type="component" value="Unassembled WGS sequence"/>
</dbReference>
<dbReference type="Gene3D" id="1.10.10.10">
    <property type="entry name" value="Winged helix-like DNA-binding domain superfamily/Winged helix DNA-binding domain"/>
    <property type="match status" value="1"/>
</dbReference>
<evidence type="ECO:0000256" key="4">
    <source>
        <dbReference type="ARBA" id="ARBA00023163"/>
    </source>
</evidence>
<dbReference type="GO" id="GO:0003677">
    <property type="term" value="F:DNA binding"/>
    <property type="evidence" value="ECO:0007669"/>
    <property type="project" value="InterPro"/>
</dbReference>
<dbReference type="STRING" id="280093.SAMN05443373_101548"/>
<dbReference type="InterPro" id="IPR013249">
    <property type="entry name" value="RNA_pol_sigma70_r4_t2"/>
</dbReference>
<dbReference type="OrthoDB" id="9150024at2"/>
<evidence type="ECO:0000313" key="7">
    <source>
        <dbReference type="EMBL" id="PRZ28255.1"/>
    </source>
</evidence>
<keyword evidence="2" id="KW-0805">Transcription regulation</keyword>
<reference evidence="8" key="1">
    <citation type="submission" date="2016-11" db="EMBL/GenBank/DDBJ databases">
        <authorList>
            <person name="Jaros S."/>
            <person name="Januszkiewicz K."/>
            <person name="Wedrychowicz H."/>
        </authorList>
    </citation>
    <scope>NUCLEOTIDE SEQUENCE [LARGE SCALE GENOMIC DNA]</scope>
    <source>
        <strain evidence="8">DSM 19729</strain>
    </source>
</reference>
<dbReference type="InterPro" id="IPR013324">
    <property type="entry name" value="RNA_pol_sigma_r3/r4-like"/>
</dbReference>
<keyword evidence="4" id="KW-0804">Transcription</keyword>
<dbReference type="InterPro" id="IPR007627">
    <property type="entry name" value="RNA_pol_sigma70_r2"/>
</dbReference>
<dbReference type="AlphaFoldDB" id="A0A1M5J650"/>
<dbReference type="EMBL" id="FQWO01000001">
    <property type="protein sequence ID" value="SHG36096.1"/>
    <property type="molecule type" value="Genomic_DNA"/>
</dbReference>
<dbReference type="Pfam" id="PF04542">
    <property type="entry name" value="Sigma70_r2"/>
    <property type="match status" value="1"/>
</dbReference>
<evidence type="ECO:0000259" key="5">
    <source>
        <dbReference type="Pfam" id="PF04542"/>
    </source>
</evidence>
<dbReference type="InterPro" id="IPR013325">
    <property type="entry name" value="RNA_pol_sigma_r2"/>
</dbReference>
<dbReference type="Proteomes" id="UP000237771">
    <property type="component" value="Unassembled WGS sequence"/>
</dbReference>
<comment type="similarity">
    <text evidence="1">Belongs to the sigma-70 factor family. ECF subfamily.</text>
</comment>
<dbReference type="InterPro" id="IPR039425">
    <property type="entry name" value="RNA_pol_sigma-70-like"/>
</dbReference>
<feature type="domain" description="RNA polymerase sigma factor 70 region 4 type 2" evidence="6">
    <location>
        <begin position="132"/>
        <end position="180"/>
    </location>
</feature>
<gene>
    <name evidence="7" type="ORF">BC624_101548</name>
    <name evidence="8" type="ORF">SAMN05443373_101548</name>
</gene>
<evidence type="ECO:0000313" key="10">
    <source>
        <dbReference type="Proteomes" id="UP000237771"/>
    </source>
</evidence>
<evidence type="ECO:0000313" key="9">
    <source>
        <dbReference type="Proteomes" id="UP000184384"/>
    </source>
</evidence>
<keyword evidence="10" id="KW-1185">Reference proteome</keyword>
<dbReference type="NCBIfam" id="TIGR02937">
    <property type="entry name" value="sigma70-ECF"/>
    <property type="match status" value="1"/>
</dbReference>
<dbReference type="GO" id="GO:0006352">
    <property type="term" value="P:DNA-templated transcription initiation"/>
    <property type="evidence" value="ECO:0007669"/>
    <property type="project" value="InterPro"/>
</dbReference>
<keyword evidence="3" id="KW-0731">Sigma factor</keyword>
<organism evidence="8 9">
    <name type="scientific">Flavobacterium granuli</name>
    <dbReference type="NCBI Taxonomy" id="280093"/>
    <lineage>
        <taxon>Bacteria</taxon>
        <taxon>Pseudomonadati</taxon>
        <taxon>Bacteroidota</taxon>
        <taxon>Flavobacteriia</taxon>
        <taxon>Flavobacteriales</taxon>
        <taxon>Flavobacteriaceae</taxon>
        <taxon>Flavobacterium</taxon>
    </lineage>
</organism>
<evidence type="ECO:0000256" key="1">
    <source>
        <dbReference type="ARBA" id="ARBA00010641"/>
    </source>
</evidence>
<sequence length="210" mass="24769">MRSYVDNIENYTLKSDSLLWKEFLQGDIVAYEHIYRTYLPILYNYGCKICQEESLVLDSIQELFITLLEKSTRLSETDSIKFYLLKSLKTTLIRTLEKQKKRKNKENKAAFDVSFYFDENFDNSIREEQIAKLKQALENLSPRQKEAITLRFYDNLSFDEISEIMNIEVNSVYKILYKAIDNLHQKVNLNAKNPILQAGIINLLFLLNPK</sequence>
<dbReference type="InterPro" id="IPR014284">
    <property type="entry name" value="RNA_pol_sigma-70_dom"/>
</dbReference>
<name>A0A1M5J650_9FLAO</name>
<dbReference type="Gene3D" id="1.10.1740.10">
    <property type="match status" value="1"/>
</dbReference>
<reference evidence="9" key="2">
    <citation type="submission" date="2016-11" db="EMBL/GenBank/DDBJ databases">
        <authorList>
            <person name="Varghese N."/>
            <person name="Submissions S."/>
        </authorList>
    </citation>
    <scope>NUCLEOTIDE SEQUENCE [LARGE SCALE GENOMIC DNA]</scope>
    <source>
        <strain evidence="9">DSM 19729</strain>
    </source>
</reference>
<accession>A0A1M5J650</accession>
<dbReference type="SUPFAM" id="SSF88946">
    <property type="entry name" value="Sigma2 domain of RNA polymerase sigma factors"/>
    <property type="match status" value="1"/>
</dbReference>
<protein>
    <submittedName>
        <fullName evidence="7">RNA polymerase sigma factor (Sigma-70 family)</fullName>
    </submittedName>
    <submittedName>
        <fullName evidence="8">RNA polymerase sigma factor, sigma-70 family</fullName>
    </submittedName>
</protein>
<feature type="domain" description="RNA polymerase sigma-70 region 2" evidence="5">
    <location>
        <begin position="34"/>
        <end position="101"/>
    </location>
</feature>
<dbReference type="Pfam" id="PF08281">
    <property type="entry name" value="Sigma70_r4_2"/>
    <property type="match status" value="1"/>
</dbReference>
<proteinExistence type="inferred from homology"/>
<dbReference type="SUPFAM" id="SSF88659">
    <property type="entry name" value="Sigma3 and sigma4 domains of RNA polymerase sigma factors"/>
    <property type="match status" value="1"/>
</dbReference>
<evidence type="ECO:0000259" key="6">
    <source>
        <dbReference type="Pfam" id="PF08281"/>
    </source>
</evidence>
<evidence type="ECO:0000313" key="8">
    <source>
        <dbReference type="EMBL" id="SHG36096.1"/>
    </source>
</evidence>
<dbReference type="PANTHER" id="PTHR43133">
    <property type="entry name" value="RNA POLYMERASE ECF-TYPE SIGMA FACTO"/>
    <property type="match status" value="1"/>
</dbReference>